<dbReference type="GO" id="GO:0016746">
    <property type="term" value="F:acyltransferase activity"/>
    <property type="evidence" value="ECO:0007669"/>
    <property type="project" value="UniProtKB-KW"/>
</dbReference>
<keyword evidence="1 4" id="KW-0808">Transferase</keyword>
<dbReference type="EC" id="2.3.-.-" evidence="4"/>
<dbReference type="Pfam" id="PF00583">
    <property type="entry name" value="Acetyltransf_1"/>
    <property type="match status" value="1"/>
</dbReference>
<dbReference type="Proteomes" id="UP001597079">
    <property type="component" value="Unassembled WGS sequence"/>
</dbReference>
<sequence>MALQIREADIQDYADILQLHGQVHEIHVEHRPDLYRSAQSTLDLHYFTELLNDEKSKILVVGNDKLVAYTILKVQEAPNRPILVPRRSLYVNDICVDEACRGKGIGKLLFQKVKDYAKSVGASSLELGVLAFNERAIDFYHAMGMNVKSVRMELEIR</sequence>
<evidence type="ECO:0000256" key="1">
    <source>
        <dbReference type="ARBA" id="ARBA00022679"/>
    </source>
</evidence>
<dbReference type="InterPro" id="IPR016181">
    <property type="entry name" value="Acyl_CoA_acyltransferase"/>
</dbReference>
<evidence type="ECO:0000259" key="3">
    <source>
        <dbReference type="PROSITE" id="PS51186"/>
    </source>
</evidence>
<comment type="caution">
    <text evidence="4">The sequence shown here is derived from an EMBL/GenBank/DDBJ whole genome shotgun (WGS) entry which is preliminary data.</text>
</comment>
<feature type="domain" description="N-acetyltransferase" evidence="3">
    <location>
        <begin position="3"/>
        <end position="157"/>
    </location>
</feature>
<proteinExistence type="predicted"/>
<protein>
    <submittedName>
        <fullName evidence="4">GNAT family N-acetyltransferase</fullName>
        <ecNumber evidence="4">2.3.-.-</ecNumber>
    </submittedName>
</protein>
<keyword evidence="2 4" id="KW-0012">Acyltransferase</keyword>
<dbReference type="InterPro" id="IPR051016">
    <property type="entry name" value="Diverse_Substrate_AcTransf"/>
</dbReference>
<dbReference type="RefSeq" id="WP_377944401.1">
    <property type="nucleotide sequence ID" value="NZ_JBHUCX010000067.1"/>
</dbReference>
<name>A0ABW4JKM1_9BACL</name>
<dbReference type="CDD" id="cd04301">
    <property type="entry name" value="NAT_SF"/>
    <property type="match status" value="1"/>
</dbReference>
<evidence type="ECO:0000313" key="4">
    <source>
        <dbReference type="EMBL" id="MFD1676498.1"/>
    </source>
</evidence>
<reference evidence="5" key="1">
    <citation type="journal article" date="2019" name="Int. J. Syst. Evol. Microbiol.">
        <title>The Global Catalogue of Microorganisms (GCM) 10K type strain sequencing project: providing services to taxonomists for standard genome sequencing and annotation.</title>
        <authorList>
            <consortium name="The Broad Institute Genomics Platform"/>
            <consortium name="The Broad Institute Genome Sequencing Center for Infectious Disease"/>
            <person name="Wu L."/>
            <person name="Ma J."/>
        </authorList>
    </citation>
    <scope>NUCLEOTIDE SEQUENCE [LARGE SCALE GENOMIC DNA]</scope>
    <source>
        <strain evidence="5">CGMCC 1.12286</strain>
    </source>
</reference>
<gene>
    <name evidence="4" type="ORF">ACFSB2_17505</name>
</gene>
<dbReference type="InterPro" id="IPR000182">
    <property type="entry name" value="GNAT_dom"/>
</dbReference>
<keyword evidence="5" id="KW-1185">Reference proteome</keyword>
<dbReference type="Gene3D" id="3.40.630.30">
    <property type="match status" value="1"/>
</dbReference>
<accession>A0ABW4JKM1</accession>
<dbReference type="SUPFAM" id="SSF55729">
    <property type="entry name" value="Acyl-CoA N-acyltransferases (Nat)"/>
    <property type="match status" value="1"/>
</dbReference>
<dbReference type="PANTHER" id="PTHR10545">
    <property type="entry name" value="DIAMINE N-ACETYLTRANSFERASE"/>
    <property type="match status" value="1"/>
</dbReference>
<organism evidence="4 5">
    <name type="scientific">Alicyclobacillus fodiniaquatilis</name>
    <dbReference type="NCBI Taxonomy" id="1661150"/>
    <lineage>
        <taxon>Bacteria</taxon>
        <taxon>Bacillati</taxon>
        <taxon>Bacillota</taxon>
        <taxon>Bacilli</taxon>
        <taxon>Bacillales</taxon>
        <taxon>Alicyclobacillaceae</taxon>
        <taxon>Alicyclobacillus</taxon>
    </lineage>
</organism>
<dbReference type="PANTHER" id="PTHR10545:SF29">
    <property type="entry name" value="GH14572P-RELATED"/>
    <property type="match status" value="1"/>
</dbReference>
<evidence type="ECO:0000313" key="5">
    <source>
        <dbReference type="Proteomes" id="UP001597079"/>
    </source>
</evidence>
<evidence type="ECO:0000256" key="2">
    <source>
        <dbReference type="ARBA" id="ARBA00023315"/>
    </source>
</evidence>
<dbReference type="PROSITE" id="PS51186">
    <property type="entry name" value="GNAT"/>
    <property type="match status" value="1"/>
</dbReference>
<dbReference type="EMBL" id="JBHUCX010000067">
    <property type="protein sequence ID" value="MFD1676498.1"/>
    <property type="molecule type" value="Genomic_DNA"/>
</dbReference>